<reference evidence="5 6" key="1">
    <citation type="submission" date="2011-08" db="EMBL/GenBank/DDBJ databases">
        <title>The Genome Sequence of Clostridium hathewayi WAL-18680.</title>
        <authorList>
            <consortium name="The Broad Institute Genome Sequencing Platform"/>
            <person name="Earl A."/>
            <person name="Ward D."/>
            <person name="Feldgarden M."/>
            <person name="Gevers D."/>
            <person name="Finegold S.M."/>
            <person name="Summanen P.H."/>
            <person name="Molitoris D.R."/>
            <person name="Song M."/>
            <person name="Daigneault M."/>
            <person name="Allen-Vercoe E."/>
            <person name="Young S.K."/>
            <person name="Zeng Q."/>
            <person name="Gargeya S."/>
            <person name="Fitzgerald M."/>
            <person name="Haas B."/>
            <person name="Abouelleil A."/>
            <person name="Alvarado L."/>
            <person name="Arachchi H.M."/>
            <person name="Berlin A."/>
            <person name="Brown A."/>
            <person name="Chapman S.B."/>
            <person name="Chen Z."/>
            <person name="Dunbar C."/>
            <person name="Freedman E."/>
            <person name="Gearin G."/>
            <person name="Gellesch M."/>
            <person name="Goldberg J."/>
            <person name="Griggs A."/>
            <person name="Gujja S."/>
            <person name="Heiman D."/>
            <person name="Howarth C."/>
            <person name="Larson L."/>
            <person name="Lui A."/>
            <person name="MacDonald P.J.P."/>
            <person name="Montmayeur A."/>
            <person name="Murphy C."/>
            <person name="Neiman D."/>
            <person name="Pearson M."/>
            <person name="Priest M."/>
            <person name="Roberts A."/>
            <person name="Saif S."/>
            <person name="Shea T."/>
            <person name="Shenoy N."/>
            <person name="Sisk P."/>
            <person name="Stolte C."/>
            <person name="Sykes S."/>
            <person name="Wortman J."/>
            <person name="Nusbaum C."/>
            <person name="Birren B."/>
        </authorList>
    </citation>
    <scope>NUCLEOTIDE SEQUENCE [LARGE SCALE GENOMIC DNA]</scope>
    <source>
        <strain evidence="5 6">WAL-18680</strain>
    </source>
</reference>
<dbReference type="SUPFAM" id="SSF46689">
    <property type="entry name" value="Homeodomain-like"/>
    <property type="match status" value="2"/>
</dbReference>
<dbReference type="Pfam" id="PF02311">
    <property type="entry name" value="AraC_binding"/>
    <property type="match status" value="1"/>
</dbReference>
<dbReference type="Gene3D" id="1.10.10.60">
    <property type="entry name" value="Homeodomain-like"/>
    <property type="match status" value="2"/>
</dbReference>
<evidence type="ECO:0000256" key="1">
    <source>
        <dbReference type="ARBA" id="ARBA00023015"/>
    </source>
</evidence>
<dbReference type="OrthoDB" id="9774814at2"/>
<keyword evidence="6" id="KW-1185">Reference proteome</keyword>
<sequence length="289" mass="34032">MQAFFDLSERIEYCMKTKRFSGSLLISFETPKKIHSHDCHEIYLFFSGGKEFFIDDKLYDILPGDVFFISRNEKHHITNPDTKCFKHLSIMVHPAFLQYYSTENLNLATCFENHNIYHPRIHLTQEQLKRFNYLTRKMYSYNGFGSDVLENSTFCELLVMLNYEFYQQNIQSAVLKEQQQSEPIPNSLFYDVLNYINANITRNFSIKELSELFFVSASYICRIFKAGSGMSIKEYVTNRRISLAKSMMEQEVKLSDIYMAVGFTNYNTFYKAFVSVTGSSPQKYMHYDC</sequence>
<keyword evidence="3" id="KW-0804">Transcription</keyword>
<gene>
    <name evidence="5" type="ORF">HMPREF9473_04010</name>
</gene>
<dbReference type="PANTHER" id="PTHR43280">
    <property type="entry name" value="ARAC-FAMILY TRANSCRIPTIONAL REGULATOR"/>
    <property type="match status" value="1"/>
</dbReference>
<dbReference type="EMBL" id="ADLN01000111">
    <property type="protein sequence ID" value="EHI58011.1"/>
    <property type="molecule type" value="Genomic_DNA"/>
</dbReference>
<dbReference type="GO" id="GO:0043565">
    <property type="term" value="F:sequence-specific DNA binding"/>
    <property type="evidence" value="ECO:0007669"/>
    <property type="project" value="InterPro"/>
</dbReference>
<keyword evidence="2" id="KW-0238">DNA-binding</keyword>
<evidence type="ECO:0000313" key="6">
    <source>
        <dbReference type="Proteomes" id="UP000005384"/>
    </source>
</evidence>
<dbReference type="InterPro" id="IPR014710">
    <property type="entry name" value="RmlC-like_jellyroll"/>
</dbReference>
<evidence type="ECO:0000256" key="2">
    <source>
        <dbReference type="ARBA" id="ARBA00023125"/>
    </source>
</evidence>
<dbReference type="Pfam" id="PF12833">
    <property type="entry name" value="HTH_18"/>
    <property type="match status" value="1"/>
</dbReference>
<feature type="domain" description="HTH araC/xylS-type" evidence="4">
    <location>
        <begin position="190"/>
        <end position="287"/>
    </location>
</feature>
<dbReference type="PROSITE" id="PS01124">
    <property type="entry name" value="HTH_ARAC_FAMILY_2"/>
    <property type="match status" value="1"/>
</dbReference>
<organism evidence="5 6">
    <name type="scientific">Hungatella hathewayi WAL-18680</name>
    <dbReference type="NCBI Taxonomy" id="742737"/>
    <lineage>
        <taxon>Bacteria</taxon>
        <taxon>Bacillati</taxon>
        <taxon>Bacillota</taxon>
        <taxon>Clostridia</taxon>
        <taxon>Lachnospirales</taxon>
        <taxon>Lachnospiraceae</taxon>
        <taxon>Hungatella</taxon>
    </lineage>
</organism>
<evidence type="ECO:0000313" key="5">
    <source>
        <dbReference type="EMBL" id="EHI58011.1"/>
    </source>
</evidence>
<name>G5IKI2_9FIRM</name>
<dbReference type="Proteomes" id="UP000005384">
    <property type="component" value="Unassembled WGS sequence"/>
</dbReference>
<evidence type="ECO:0000256" key="3">
    <source>
        <dbReference type="ARBA" id="ARBA00023163"/>
    </source>
</evidence>
<dbReference type="InterPro" id="IPR037923">
    <property type="entry name" value="HTH-like"/>
</dbReference>
<evidence type="ECO:0000259" key="4">
    <source>
        <dbReference type="PROSITE" id="PS01124"/>
    </source>
</evidence>
<protein>
    <recommendedName>
        <fullName evidence="4">HTH araC/xylS-type domain-containing protein</fullName>
    </recommendedName>
</protein>
<dbReference type="RefSeq" id="WP_006782001.1">
    <property type="nucleotide sequence ID" value="NZ_CP040506.1"/>
</dbReference>
<dbReference type="PATRIC" id="fig|742737.3.peg.3996"/>
<dbReference type="InterPro" id="IPR003313">
    <property type="entry name" value="AraC-bd"/>
</dbReference>
<accession>G5IKI2</accession>
<dbReference type="InterPro" id="IPR009057">
    <property type="entry name" value="Homeodomain-like_sf"/>
</dbReference>
<dbReference type="AlphaFoldDB" id="G5IKI2"/>
<dbReference type="PANTHER" id="PTHR43280:SF34">
    <property type="entry name" value="ARAC-FAMILY TRANSCRIPTIONAL REGULATOR"/>
    <property type="match status" value="1"/>
</dbReference>
<dbReference type="InterPro" id="IPR018060">
    <property type="entry name" value="HTH_AraC"/>
</dbReference>
<dbReference type="SUPFAM" id="SSF51215">
    <property type="entry name" value="Regulatory protein AraC"/>
    <property type="match status" value="1"/>
</dbReference>
<keyword evidence="1" id="KW-0805">Transcription regulation</keyword>
<proteinExistence type="predicted"/>
<dbReference type="HOGENOM" id="CLU_000445_88_3_9"/>
<dbReference type="SMART" id="SM00342">
    <property type="entry name" value="HTH_ARAC"/>
    <property type="match status" value="1"/>
</dbReference>
<dbReference type="GO" id="GO:0003700">
    <property type="term" value="F:DNA-binding transcription factor activity"/>
    <property type="evidence" value="ECO:0007669"/>
    <property type="project" value="InterPro"/>
</dbReference>
<comment type="caution">
    <text evidence="5">The sequence shown here is derived from an EMBL/GenBank/DDBJ whole genome shotgun (WGS) entry which is preliminary data.</text>
</comment>
<dbReference type="Gene3D" id="2.60.120.10">
    <property type="entry name" value="Jelly Rolls"/>
    <property type="match status" value="1"/>
</dbReference>